<evidence type="ECO:0000256" key="10">
    <source>
        <dbReference type="SAM" id="MobiDB-lite"/>
    </source>
</evidence>
<feature type="compositionally biased region" description="Basic residues" evidence="10">
    <location>
        <begin position="476"/>
        <end position="488"/>
    </location>
</feature>
<evidence type="ECO:0000256" key="9">
    <source>
        <dbReference type="PIRNR" id="PIRNR017222"/>
    </source>
</evidence>
<dbReference type="EMBL" id="JABFTP020000144">
    <property type="protein sequence ID" value="KAL3280812.1"/>
    <property type="molecule type" value="Genomic_DNA"/>
</dbReference>
<protein>
    <recommendedName>
        <fullName evidence="3 9">Eukaryotic translation initiation factor 2A</fullName>
        <shortName evidence="9">eIF-2A</shortName>
    </recommendedName>
</protein>
<feature type="domain" description="Translation initiation factor beta propellor-like" evidence="11">
    <location>
        <begin position="213"/>
        <end position="406"/>
    </location>
</feature>
<dbReference type="InterPro" id="IPR013979">
    <property type="entry name" value="TIF_beta_prop-like"/>
</dbReference>
<dbReference type="PANTHER" id="PTHR13227">
    <property type="entry name" value="EUKARYOTIC TRANSLATION INITIATION FACTOR 2A"/>
    <property type="match status" value="1"/>
</dbReference>
<dbReference type="InterPro" id="IPR011042">
    <property type="entry name" value="6-blade_b-propeller_TolB-like"/>
</dbReference>
<dbReference type="GO" id="GO:0000049">
    <property type="term" value="F:tRNA binding"/>
    <property type="evidence" value="ECO:0007669"/>
    <property type="project" value="UniProtKB-UniRule"/>
</dbReference>
<name>A0ABD2NQU3_9CUCU</name>
<keyword evidence="4 9" id="KW-0396">Initiation factor</keyword>
<evidence type="ECO:0000256" key="5">
    <source>
        <dbReference type="ARBA" id="ARBA00022574"/>
    </source>
</evidence>
<dbReference type="Gene3D" id="2.120.10.30">
    <property type="entry name" value="TolB, C-terminal domain"/>
    <property type="match status" value="1"/>
</dbReference>
<accession>A0ABD2NQU3</accession>
<evidence type="ECO:0000256" key="1">
    <source>
        <dbReference type="ARBA" id="ARBA00003993"/>
    </source>
</evidence>
<keyword evidence="6" id="KW-0677">Repeat</keyword>
<dbReference type="Gene3D" id="2.130.10.10">
    <property type="entry name" value="YVTN repeat-like/Quinoprotein amine dehydrogenase"/>
    <property type="match status" value="1"/>
</dbReference>
<comment type="similarity">
    <text evidence="2 9">Belongs to the WD repeat EIF2A family.</text>
</comment>
<dbReference type="GO" id="GO:0043022">
    <property type="term" value="F:ribosome binding"/>
    <property type="evidence" value="ECO:0007669"/>
    <property type="project" value="UniProtKB-UniRule"/>
</dbReference>
<dbReference type="PANTHER" id="PTHR13227:SF0">
    <property type="entry name" value="EUKARYOTIC TRANSLATION INITIATION FACTOR 2A"/>
    <property type="match status" value="1"/>
</dbReference>
<evidence type="ECO:0000256" key="3">
    <source>
        <dbReference type="ARBA" id="ARBA00013819"/>
    </source>
</evidence>
<sequence length="562" mass="62704">MSTPIPISTRSSAGISTILGPPSFESLKAFPDIQSKACRSMLYSPDGEYFAYLSDSQCVVTCTKDWSAAVTIPSKAYQISFSPKGTFLLTWEPFAITKTNPKGSPNLHIYETKSGNLIKSFEQKKQVGWQPQWSSDEKLFCRLVNTDIVFYEDLNFDKIVTRLNCYKVKSFGLSPNTGTYFFICHTPGSPGQPSFGRLFKYPKLETQDALANKSFFQADNVDYLWNSKGNNALLLTSTEVDKTGGSYYGKQGLHFVGLTGQTMMVTMSKEGPIYSVEWSPKNTEFCVIYGFMPPKATIFNLKCEPVFELGTGAFNSIYYNPQANILLLGGFGNLSGSIVTWDVTSWKKIGSCEAPDTTMLEWSADGAHFLTATTSPRLRVSNGYKIWHFSGSLLHEKACVNEELYDIAWKKFPKYAFKEPVTTEKVQGIASSQPQASKQAYVPPSMRNRPANYKPPATDEKAFKPGGDATPSKASLKQKKKREAKKIKKQDEDNAPPIVSSVQIILTGDPEKDKKMKDIKKKLDAIEKLKEQQAQGKTLEVNQIAKISRESHLLEELEQLKV</sequence>
<evidence type="ECO:0000256" key="6">
    <source>
        <dbReference type="ARBA" id="ARBA00022737"/>
    </source>
</evidence>
<evidence type="ECO:0000256" key="4">
    <source>
        <dbReference type="ARBA" id="ARBA00022540"/>
    </source>
</evidence>
<keyword evidence="8 9" id="KW-0648">Protein biosynthesis</keyword>
<keyword evidence="13" id="KW-1185">Reference proteome</keyword>
<keyword evidence="7 9" id="KW-0810">Translation regulation</keyword>
<dbReference type="GO" id="GO:0006417">
    <property type="term" value="P:regulation of translation"/>
    <property type="evidence" value="ECO:0007669"/>
    <property type="project" value="UniProtKB-KW"/>
</dbReference>
<reference evidence="12 13" key="1">
    <citation type="journal article" date="2021" name="BMC Biol.">
        <title>Horizontally acquired antibacterial genes associated with adaptive radiation of ladybird beetles.</title>
        <authorList>
            <person name="Li H.S."/>
            <person name="Tang X.F."/>
            <person name="Huang Y.H."/>
            <person name="Xu Z.Y."/>
            <person name="Chen M.L."/>
            <person name="Du X.Y."/>
            <person name="Qiu B.Y."/>
            <person name="Chen P.T."/>
            <person name="Zhang W."/>
            <person name="Slipinski A."/>
            <person name="Escalona H.E."/>
            <person name="Waterhouse R.M."/>
            <person name="Zwick A."/>
            <person name="Pang H."/>
        </authorList>
    </citation>
    <scope>NUCLEOTIDE SEQUENCE [LARGE SCALE GENOMIC DNA]</scope>
    <source>
        <strain evidence="12">SYSU2018</strain>
    </source>
</reference>
<dbReference type="SUPFAM" id="SSF82171">
    <property type="entry name" value="DPP6 N-terminal domain-like"/>
    <property type="match status" value="1"/>
</dbReference>
<evidence type="ECO:0000256" key="7">
    <source>
        <dbReference type="ARBA" id="ARBA00022845"/>
    </source>
</evidence>
<evidence type="ECO:0000313" key="12">
    <source>
        <dbReference type="EMBL" id="KAL3280812.1"/>
    </source>
</evidence>
<dbReference type="InterPro" id="IPR011387">
    <property type="entry name" value="TIF2A"/>
</dbReference>
<keyword evidence="5" id="KW-0853">WD repeat</keyword>
<proteinExistence type="inferred from homology"/>
<dbReference type="Proteomes" id="UP001516400">
    <property type="component" value="Unassembled WGS sequence"/>
</dbReference>
<dbReference type="InterPro" id="IPR015943">
    <property type="entry name" value="WD40/YVTN_repeat-like_dom_sf"/>
</dbReference>
<comment type="caution">
    <text evidence="12">The sequence shown here is derived from an EMBL/GenBank/DDBJ whole genome shotgun (WGS) entry which is preliminary data.</text>
</comment>
<dbReference type="GO" id="GO:0003743">
    <property type="term" value="F:translation initiation factor activity"/>
    <property type="evidence" value="ECO:0007669"/>
    <property type="project" value="UniProtKB-UniRule"/>
</dbReference>
<evidence type="ECO:0000256" key="8">
    <source>
        <dbReference type="ARBA" id="ARBA00022917"/>
    </source>
</evidence>
<dbReference type="PIRSF" id="PIRSF017222">
    <property type="entry name" value="eIF2A"/>
    <property type="match status" value="1"/>
</dbReference>
<gene>
    <name evidence="12" type="ORF">HHI36_004043</name>
</gene>
<feature type="region of interest" description="Disordered" evidence="10">
    <location>
        <begin position="429"/>
        <end position="498"/>
    </location>
</feature>
<dbReference type="Pfam" id="PF08662">
    <property type="entry name" value="eIF2A"/>
    <property type="match status" value="1"/>
</dbReference>
<dbReference type="AlphaFoldDB" id="A0ABD2NQU3"/>
<evidence type="ECO:0000313" key="13">
    <source>
        <dbReference type="Proteomes" id="UP001516400"/>
    </source>
</evidence>
<comment type="function">
    <text evidence="1 9">Functions in the early steps of protein synthesis of a small number of specific mRNAs. Acts by directing the binding of methionyl-tRNAi to 40S ribosomal subunits. In contrast to the eIF-2 complex, it binds methionyl-tRNAi to 40S subunits in a codon-dependent manner, whereas the eIF-2 complex binds methionyl-tRNAi to 40S subunits in a GTP-dependent manner.</text>
</comment>
<organism evidence="12 13">
    <name type="scientific">Cryptolaemus montrouzieri</name>
    <dbReference type="NCBI Taxonomy" id="559131"/>
    <lineage>
        <taxon>Eukaryota</taxon>
        <taxon>Metazoa</taxon>
        <taxon>Ecdysozoa</taxon>
        <taxon>Arthropoda</taxon>
        <taxon>Hexapoda</taxon>
        <taxon>Insecta</taxon>
        <taxon>Pterygota</taxon>
        <taxon>Neoptera</taxon>
        <taxon>Endopterygota</taxon>
        <taxon>Coleoptera</taxon>
        <taxon>Polyphaga</taxon>
        <taxon>Cucujiformia</taxon>
        <taxon>Coccinelloidea</taxon>
        <taxon>Coccinellidae</taxon>
        <taxon>Scymninae</taxon>
        <taxon>Scymnini</taxon>
        <taxon>Cryptolaemus</taxon>
    </lineage>
</organism>
<evidence type="ECO:0000259" key="11">
    <source>
        <dbReference type="Pfam" id="PF08662"/>
    </source>
</evidence>
<evidence type="ECO:0000256" key="2">
    <source>
        <dbReference type="ARBA" id="ARBA00009573"/>
    </source>
</evidence>
<feature type="compositionally biased region" description="Polar residues" evidence="10">
    <location>
        <begin position="429"/>
        <end position="438"/>
    </location>
</feature>